<comment type="subcellular location">
    <subcellularLocation>
        <location evidence="1 7">Cell membrane</location>
        <topology evidence="1 7">Multi-pass membrane protein</topology>
    </subcellularLocation>
</comment>
<dbReference type="CDD" id="cd06261">
    <property type="entry name" value="TM_PBP2"/>
    <property type="match status" value="1"/>
</dbReference>
<evidence type="ECO:0000259" key="8">
    <source>
        <dbReference type="PROSITE" id="PS50928"/>
    </source>
</evidence>
<keyword evidence="3" id="KW-1003">Cell membrane</keyword>
<sequence>MSESRTTNRLLRRAGNLPAHLGLAAVCLVLLVPLYWMVTTALKPLQEALATPPTLWPHHPAFSNFVEALRQAPFARYLANTVLTAVLTGVGNVVIGSLAGYALARGRFRGRGALLAFVLASVMVPAEATFIPNYVTIRDLGWYDSYLALVMPWLVGAFSVFLYRQSFHSLPESLLEAARLDGCSEFRMFRSVAFPLVRTTSLTVFVLSFVWTWNALLWPLLVTSRPELRVLQLGLTAFQTEGGVYVNLLMAATVLSVAPVLVLFATSQRLVISGIAEGALK</sequence>
<dbReference type="GO" id="GO:0005886">
    <property type="term" value="C:plasma membrane"/>
    <property type="evidence" value="ECO:0007669"/>
    <property type="project" value="UniProtKB-SubCell"/>
</dbReference>
<gene>
    <name evidence="9" type="ORF">FPZ41_18585</name>
</gene>
<evidence type="ECO:0000313" key="10">
    <source>
        <dbReference type="Proteomes" id="UP000373149"/>
    </source>
</evidence>
<keyword evidence="6 7" id="KW-0472">Membrane</keyword>
<keyword evidence="10" id="KW-1185">Reference proteome</keyword>
<dbReference type="RefSeq" id="WP_152864031.1">
    <property type="nucleotide sequence ID" value="NZ_VMNX01000063.1"/>
</dbReference>
<evidence type="ECO:0000256" key="3">
    <source>
        <dbReference type="ARBA" id="ARBA00022475"/>
    </source>
</evidence>
<feature type="domain" description="ABC transmembrane type-1" evidence="8">
    <location>
        <begin position="78"/>
        <end position="267"/>
    </location>
</feature>
<dbReference type="InterPro" id="IPR000515">
    <property type="entry name" value="MetI-like"/>
</dbReference>
<dbReference type="Gene3D" id="1.10.3720.10">
    <property type="entry name" value="MetI-like"/>
    <property type="match status" value="1"/>
</dbReference>
<dbReference type="SUPFAM" id="SSF161098">
    <property type="entry name" value="MetI-like"/>
    <property type="match status" value="1"/>
</dbReference>
<comment type="caution">
    <text evidence="9">The sequence shown here is derived from an EMBL/GenBank/DDBJ whole genome shotgun (WGS) entry which is preliminary data.</text>
</comment>
<keyword evidence="4 7" id="KW-0812">Transmembrane</keyword>
<dbReference type="PROSITE" id="PS50928">
    <property type="entry name" value="ABC_TM1"/>
    <property type="match status" value="1"/>
</dbReference>
<accession>A0A5N8WST7</accession>
<dbReference type="GO" id="GO:0055085">
    <property type="term" value="P:transmembrane transport"/>
    <property type="evidence" value="ECO:0007669"/>
    <property type="project" value="InterPro"/>
</dbReference>
<feature type="transmembrane region" description="Helical" evidence="7">
    <location>
        <begin position="146"/>
        <end position="163"/>
    </location>
</feature>
<organism evidence="9 10">
    <name type="scientific">Streptomyces acidicola</name>
    <dbReference type="NCBI Taxonomy" id="2596892"/>
    <lineage>
        <taxon>Bacteria</taxon>
        <taxon>Bacillati</taxon>
        <taxon>Actinomycetota</taxon>
        <taxon>Actinomycetes</taxon>
        <taxon>Kitasatosporales</taxon>
        <taxon>Streptomycetaceae</taxon>
        <taxon>Streptomyces</taxon>
    </lineage>
</organism>
<evidence type="ECO:0000256" key="2">
    <source>
        <dbReference type="ARBA" id="ARBA00022448"/>
    </source>
</evidence>
<feature type="transmembrane region" description="Helical" evidence="7">
    <location>
        <begin position="21"/>
        <end position="38"/>
    </location>
</feature>
<dbReference type="AlphaFoldDB" id="A0A5N8WST7"/>
<dbReference type="PANTHER" id="PTHR43744">
    <property type="entry name" value="ABC TRANSPORTER PERMEASE PROTEIN MG189-RELATED-RELATED"/>
    <property type="match status" value="1"/>
</dbReference>
<feature type="transmembrane region" description="Helical" evidence="7">
    <location>
        <begin position="113"/>
        <end position="134"/>
    </location>
</feature>
<evidence type="ECO:0000256" key="5">
    <source>
        <dbReference type="ARBA" id="ARBA00022989"/>
    </source>
</evidence>
<name>A0A5N8WST7_9ACTN</name>
<dbReference type="EMBL" id="VMNX01000063">
    <property type="protein sequence ID" value="MPY50470.1"/>
    <property type="molecule type" value="Genomic_DNA"/>
</dbReference>
<feature type="transmembrane region" description="Helical" evidence="7">
    <location>
        <begin position="242"/>
        <end position="265"/>
    </location>
</feature>
<dbReference type="PANTHER" id="PTHR43744:SF12">
    <property type="entry name" value="ABC TRANSPORTER PERMEASE PROTEIN MG189-RELATED"/>
    <property type="match status" value="1"/>
</dbReference>
<evidence type="ECO:0000256" key="4">
    <source>
        <dbReference type="ARBA" id="ARBA00022692"/>
    </source>
</evidence>
<evidence type="ECO:0000256" key="6">
    <source>
        <dbReference type="ARBA" id="ARBA00023136"/>
    </source>
</evidence>
<proteinExistence type="inferred from homology"/>
<keyword evidence="2 7" id="KW-0813">Transport</keyword>
<comment type="similarity">
    <text evidence="7">Belongs to the binding-protein-dependent transport system permease family.</text>
</comment>
<evidence type="ECO:0000256" key="7">
    <source>
        <dbReference type="RuleBase" id="RU363032"/>
    </source>
</evidence>
<dbReference type="Proteomes" id="UP000373149">
    <property type="component" value="Unassembled WGS sequence"/>
</dbReference>
<keyword evidence="5 7" id="KW-1133">Transmembrane helix</keyword>
<evidence type="ECO:0000256" key="1">
    <source>
        <dbReference type="ARBA" id="ARBA00004651"/>
    </source>
</evidence>
<reference evidence="9 10" key="1">
    <citation type="submission" date="2019-09" db="EMBL/GenBank/DDBJ databases">
        <authorList>
            <person name="Duangmal K."/>
            <person name="Teo W.F.A."/>
            <person name="Lipun K."/>
        </authorList>
    </citation>
    <scope>NUCLEOTIDE SEQUENCE [LARGE SCALE GENOMIC DNA]</scope>
    <source>
        <strain evidence="9 10">K1PN6</strain>
    </source>
</reference>
<dbReference type="Pfam" id="PF00528">
    <property type="entry name" value="BPD_transp_1"/>
    <property type="match status" value="1"/>
</dbReference>
<feature type="transmembrane region" description="Helical" evidence="7">
    <location>
        <begin position="196"/>
        <end position="222"/>
    </location>
</feature>
<protein>
    <submittedName>
        <fullName evidence="9">Carbohydrate ABC transporter permease</fullName>
    </submittedName>
</protein>
<feature type="transmembrane region" description="Helical" evidence="7">
    <location>
        <begin position="77"/>
        <end position="101"/>
    </location>
</feature>
<dbReference type="InterPro" id="IPR035906">
    <property type="entry name" value="MetI-like_sf"/>
</dbReference>
<evidence type="ECO:0000313" key="9">
    <source>
        <dbReference type="EMBL" id="MPY50470.1"/>
    </source>
</evidence>